<dbReference type="RefSeq" id="XP_011386195.1">
    <property type="nucleotide sequence ID" value="XM_011387893.1"/>
</dbReference>
<keyword evidence="2" id="KW-1185">Reference proteome</keyword>
<reference evidence="1 2" key="1">
    <citation type="journal article" date="2006" name="Nature">
        <title>Insights from the genome of the biotrophic fungal plant pathogen Ustilago maydis.</title>
        <authorList>
            <person name="Kamper J."/>
            <person name="Kahmann R."/>
            <person name="Bolker M."/>
            <person name="Ma L.J."/>
            <person name="Brefort T."/>
            <person name="Saville B.J."/>
            <person name="Banuett F."/>
            <person name="Kronstad J.W."/>
            <person name="Gold S.E."/>
            <person name="Muller O."/>
            <person name="Perlin M.H."/>
            <person name="Wosten H.A."/>
            <person name="de Vries R."/>
            <person name="Ruiz-Herrera J."/>
            <person name="Reynaga-Pena C.G."/>
            <person name="Snetselaar K."/>
            <person name="McCann M."/>
            <person name="Perez-Martin J."/>
            <person name="Feldbrugge M."/>
            <person name="Basse C.W."/>
            <person name="Steinberg G."/>
            <person name="Ibeas J.I."/>
            <person name="Holloman W."/>
            <person name="Guzman P."/>
            <person name="Farman M."/>
            <person name="Stajich J.E."/>
            <person name="Sentandreu R."/>
            <person name="Gonzalez-Prieto J.M."/>
            <person name="Kennell J.C."/>
            <person name="Molina L."/>
            <person name="Schirawski J."/>
            <person name="Mendoza-Mendoza A."/>
            <person name="Greilinger D."/>
            <person name="Munch K."/>
            <person name="Rossel N."/>
            <person name="Scherer M."/>
            <person name="Vranes M."/>
            <person name="Ladendorf O."/>
            <person name="Vincon V."/>
            <person name="Fuchs U."/>
            <person name="Sandrock B."/>
            <person name="Meng S."/>
            <person name="Ho E.C."/>
            <person name="Cahill M.J."/>
            <person name="Boyce K.J."/>
            <person name="Klose J."/>
            <person name="Klosterman S.J."/>
            <person name="Deelstra H.J."/>
            <person name="Ortiz-Castellanos L."/>
            <person name="Li W."/>
            <person name="Sanchez-Alonso P."/>
            <person name="Schreier P.H."/>
            <person name="Hauser-Hahn I."/>
            <person name="Vaupel M."/>
            <person name="Koopmann E."/>
            <person name="Friedrich G."/>
            <person name="Voss H."/>
            <person name="Schluter T."/>
            <person name="Margolis J."/>
            <person name="Platt D."/>
            <person name="Swimmer C."/>
            <person name="Gnirke A."/>
            <person name="Chen F."/>
            <person name="Vysotskaia V."/>
            <person name="Mannhaupt G."/>
            <person name="Guldener U."/>
            <person name="Munsterkotter M."/>
            <person name="Haase D."/>
            <person name="Oesterheld M."/>
            <person name="Mewes H.W."/>
            <person name="Mauceli E.W."/>
            <person name="DeCaprio D."/>
            <person name="Wade C.M."/>
            <person name="Butler J."/>
            <person name="Young S."/>
            <person name="Jaffe D.B."/>
            <person name="Calvo S."/>
            <person name="Nusbaum C."/>
            <person name="Galagan J."/>
            <person name="Birren B.W."/>
        </authorList>
    </citation>
    <scope>NUCLEOTIDE SEQUENCE [LARGE SCALE GENOMIC DNA]</scope>
    <source>
        <strain evidence="2">DSM 14603 / FGSC 9021 / UM521</strain>
    </source>
</reference>
<dbReference type="InParanoid" id="A0A0D1E7I4"/>
<dbReference type="GeneID" id="23561628"/>
<dbReference type="Proteomes" id="UP000000561">
    <property type="component" value="Chromosome 1"/>
</dbReference>
<dbReference type="AlphaFoldDB" id="A0A0D1E7I4"/>
<dbReference type="VEuPathDB" id="FungiDB:UMAG_00278"/>
<name>A0A0D1E7I4_MYCMD</name>
<proteinExistence type="predicted"/>
<evidence type="ECO:0000313" key="1">
    <source>
        <dbReference type="EMBL" id="KIS71849.1"/>
    </source>
</evidence>
<dbReference type="KEGG" id="uma:UMAG_00278"/>
<dbReference type="EMBL" id="CM003140">
    <property type="protein sequence ID" value="KIS71849.1"/>
    <property type="molecule type" value="Genomic_DNA"/>
</dbReference>
<organism evidence="1 2">
    <name type="scientific">Mycosarcoma maydis</name>
    <name type="common">Corn smut fungus</name>
    <name type="synonym">Ustilago maydis</name>
    <dbReference type="NCBI Taxonomy" id="5270"/>
    <lineage>
        <taxon>Eukaryota</taxon>
        <taxon>Fungi</taxon>
        <taxon>Dikarya</taxon>
        <taxon>Basidiomycota</taxon>
        <taxon>Ustilaginomycotina</taxon>
        <taxon>Ustilaginomycetes</taxon>
        <taxon>Ustilaginales</taxon>
        <taxon>Ustilaginaceae</taxon>
        <taxon>Mycosarcoma</taxon>
    </lineage>
</organism>
<sequence length="125" mass="13420">MTCKSAMWRAVARHIALGHRLSCTRVAYSNNRSRRCRHTALSPYRPARSAQHKVQVRTAQDGAVANNEVRVMSNGVSAQIWVAPTGDADGACDPAGYTSQGTLPPTCTLALRGAFASTIVVRDPV</sequence>
<protein>
    <submittedName>
        <fullName evidence="1">Uncharacterized protein</fullName>
    </submittedName>
</protein>
<accession>A0A0D1E7I4</accession>
<gene>
    <name evidence="1" type="ORF">UMAG_00278</name>
</gene>
<evidence type="ECO:0000313" key="2">
    <source>
        <dbReference type="Proteomes" id="UP000000561"/>
    </source>
</evidence>